<reference evidence="15 16" key="1">
    <citation type="submission" date="2019-01" db="EMBL/GenBank/DDBJ databases">
        <authorList>
            <consortium name="Pathogen Informatics"/>
        </authorList>
    </citation>
    <scope>NUCLEOTIDE SEQUENCE [LARGE SCALE GENOMIC DNA]</scope>
    <source>
        <strain evidence="15 16">NCTC10142</strain>
        <plasmid evidence="16">13</plasmid>
    </source>
</reference>
<evidence type="ECO:0000256" key="5">
    <source>
        <dbReference type="ARBA" id="ARBA00007383"/>
    </source>
</evidence>
<feature type="binding site" evidence="12">
    <location>
        <position position="110"/>
    </location>
    <ligand>
        <name>a divalent metal cation</name>
        <dbReference type="ChEBI" id="CHEBI:60240"/>
    </ligand>
</feature>
<dbReference type="InterPro" id="IPR012337">
    <property type="entry name" value="RNaseH-like_sf"/>
</dbReference>
<dbReference type="RefSeq" id="WP_129721028.1">
    <property type="nucleotide sequence ID" value="NZ_LR214986.1"/>
</dbReference>
<feature type="binding site" evidence="12">
    <location>
        <position position="19"/>
    </location>
    <ligand>
        <name>a divalent metal cation</name>
        <dbReference type="ChEBI" id="CHEBI:60240"/>
    </ligand>
</feature>
<name>A0A449AJD7_9BACT</name>
<evidence type="ECO:0000256" key="1">
    <source>
        <dbReference type="ARBA" id="ARBA00000077"/>
    </source>
</evidence>
<dbReference type="Pfam" id="PF01351">
    <property type="entry name" value="RNase_HII"/>
    <property type="match status" value="1"/>
</dbReference>
<evidence type="ECO:0000256" key="8">
    <source>
        <dbReference type="ARBA" id="ARBA00022723"/>
    </source>
</evidence>
<keyword evidence="11" id="KW-0464">Manganese</keyword>
<evidence type="ECO:0000256" key="10">
    <source>
        <dbReference type="ARBA" id="ARBA00022801"/>
    </source>
</evidence>
<comment type="catalytic activity">
    <reaction evidence="1 12 13">
        <text>Endonucleolytic cleavage to 5'-phosphomonoester.</text>
        <dbReference type="EC" id="3.1.26.4"/>
    </reaction>
</comment>
<proteinExistence type="inferred from homology"/>
<dbReference type="GO" id="GO:0003723">
    <property type="term" value="F:RNA binding"/>
    <property type="evidence" value="ECO:0007669"/>
    <property type="project" value="UniProtKB-UniRule"/>
</dbReference>
<keyword evidence="9 12" id="KW-0255">Endonuclease</keyword>
<dbReference type="GO" id="GO:0043137">
    <property type="term" value="P:DNA replication, removal of RNA primer"/>
    <property type="evidence" value="ECO:0007669"/>
    <property type="project" value="TreeGrafter"/>
</dbReference>
<dbReference type="InterPro" id="IPR036397">
    <property type="entry name" value="RNaseH_sf"/>
</dbReference>
<evidence type="ECO:0000313" key="16">
    <source>
        <dbReference type="Proteomes" id="UP000289506"/>
    </source>
</evidence>
<evidence type="ECO:0000256" key="3">
    <source>
        <dbReference type="ARBA" id="ARBA00004065"/>
    </source>
</evidence>
<feature type="binding site" evidence="12">
    <location>
        <position position="18"/>
    </location>
    <ligand>
        <name>a divalent metal cation</name>
        <dbReference type="ChEBI" id="CHEBI:60240"/>
    </ligand>
</feature>
<evidence type="ECO:0000256" key="7">
    <source>
        <dbReference type="ARBA" id="ARBA00022722"/>
    </source>
</evidence>
<dbReference type="InterPro" id="IPR024567">
    <property type="entry name" value="RNase_HII/HIII_dom"/>
</dbReference>
<dbReference type="Proteomes" id="UP000289506">
    <property type="component" value="Plasmid 13"/>
</dbReference>
<dbReference type="AlphaFoldDB" id="A0A449AJD7"/>
<dbReference type="EC" id="3.1.26.4" evidence="13"/>
<dbReference type="GO" id="GO:0046872">
    <property type="term" value="F:metal ion binding"/>
    <property type="evidence" value="ECO:0007669"/>
    <property type="project" value="UniProtKB-KW"/>
</dbReference>
<evidence type="ECO:0000259" key="14">
    <source>
        <dbReference type="PROSITE" id="PS51975"/>
    </source>
</evidence>
<dbReference type="NCBIfam" id="NF000595">
    <property type="entry name" value="PRK00015.1-3"/>
    <property type="match status" value="1"/>
</dbReference>
<dbReference type="InterPro" id="IPR022898">
    <property type="entry name" value="RNase_HII"/>
</dbReference>
<comment type="subcellular location">
    <subcellularLocation>
        <location evidence="4">Cytoplasm</location>
    </subcellularLocation>
</comment>
<comment type="function">
    <text evidence="3 13">Endonuclease that specifically degrades the RNA of RNA-DNA hybrids.</text>
</comment>
<keyword evidence="8 12" id="KW-0479">Metal-binding</keyword>
<comment type="cofactor">
    <cofactor evidence="12">
        <name>Mn(2+)</name>
        <dbReference type="ChEBI" id="CHEBI:29035"/>
    </cofactor>
    <cofactor evidence="12">
        <name>Mg(2+)</name>
        <dbReference type="ChEBI" id="CHEBI:18420"/>
    </cofactor>
    <text evidence="12">Manganese or magnesium. Binds 1 divalent metal ion per monomer in the absence of substrate. May bind a second metal ion after substrate binding.</text>
</comment>
<protein>
    <recommendedName>
        <fullName evidence="13">Ribonuclease</fullName>
        <ecNumber evidence="13">3.1.26.4</ecNumber>
    </recommendedName>
</protein>
<dbReference type="PROSITE" id="PS51975">
    <property type="entry name" value="RNASE_H_2"/>
    <property type="match status" value="1"/>
</dbReference>
<evidence type="ECO:0000313" key="15">
    <source>
        <dbReference type="EMBL" id="VEU65097.1"/>
    </source>
</evidence>
<gene>
    <name evidence="15" type="primary">MCYN0858</name>
    <name evidence="15" type="ORF">NCTC10142_00879</name>
</gene>
<dbReference type="GO" id="GO:0005737">
    <property type="term" value="C:cytoplasm"/>
    <property type="evidence" value="ECO:0007669"/>
    <property type="project" value="UniProtKB-SubCell"/>
</dbReference>
<evidence type="ECO:0000256" key="6">
    <source>
        <dbReference type="ARBA" id="ARBA00022490"/>
    </source>
</evidence>
<keyword evidence="15" id="KW-0614">Plasmid</keyword>
<dbReference type="InterPro" id="IPR001352">
    <property type="entry name" value="RNase_HII/HIII"/>
</dbReference>
<evidence type="ECO:0000256" key="2">
    <source>
        <dbReference type="ARBA" id="ARBA00001946"/>
    </source>
</evidence>
<dbReference type="Gene3D" id="3.30.420.10">
    <property type="entry name" value="Ribonuclease H-like superfamily/Ribonuclease H"/>
    <property type="match status" value="1"/>
</dbReference>
<evidence type="ECO:0000256" key="13">
    <source>
        <dbReference type="RuleBase" id="RU003515"/>
    </source>
</evidence>
<dbReference type="GO" id="GO:0004523">
    <property type="term" value="F:RNA-DNA hybrid ribonuclease activity"/>
    <property type="evidence" value="ECO:0007669"/>
    <property type="project" value="UniProtKB-UniRule"/>
</dbReference>
<feature type="domain" description="RNase H type-2" evidence="14">
    <location>
        <begin position="12"/>
        <end position="199"/>
    </location>
</feature>
<organism evidence="15 16">
    <name type="scientific">Mycoplasmopsis cynos</name>
    <dbReference type="NCBI Taxonomy" id="171284"/>
    <lineage>
        <taxon>Bacteria</taxon>
        <taxon>Bacillati</taxon>
        <taxon>Mycoplasmatota</taxon>
        <taxon>Mycoplasmoidales</taxon>
        <taxon>Metamycoplasmataceae</taxon>
        <taxon>Mycoplasmopsis</taxon>
    </lineage>
</organism>
<keyword evidence="10 12" id="KW-0378">Hydrolase</keyword>
<keyword evidence="6" id="KW-0963">Cytoplasm</keyword>
<dbReference type="GO" id="GO:0032299">
    <property type="term" value="C:ribonuclease H2 complex"/>
    <property type="evidence" value="ECO:0007669"/>
    <property type="project" value="TreeGrafter"/>
</dbReference>
<dbReference type="GO" id="GO:0006298">
    <property type="term" value="P:mismatch repair"/>
    <property type="evidence" value="ECO:0007669"/>
    <property type="project" value="TreeGrafter"/>
</dbReference>
<keyword evidence="7 12" id="KW-0540">Nuclease</keyword>
<dbReference type="CDD" id="cd07182">
    <property type="entry name" value="RNase_HII_bacteria_HII_like"/>
    <property type="match status" value="1"/>
</dbReference>
<comment type="cofactor">
    <cofactor evidence="2">
        <name>Mg(2+)</name>
        <dbReference type="ChEBI" id="CHEBI:18420"/>
    </cofactor>
</comment>
<evidence type="ECO:0000256" key="12">
    <source>
        <dbReference type="PROSITE-ProRule" id="PRU01319"/>
    </source>
</evidence>
<comment type="similarity">
    <text evidence="5 13">Belongs to the RNase HII family.</text>
</comment>
<dbReference type="PANTHER" id="PTHR10954">
    <property type="entry name" value="RIBONUCLEASE H2 SUBUNIT A"/>
    <property type="match status" value="1"/>
</dbReference>
<evidence type="ECO:0000256" key="11">
    <source>
        <dbReference type="ARBA" id="ARBA00023211"/>
    </source>
</evidence>
<dbReference type="EMBL" id="LR214986">
    <property type="protein sequence ID" value="VEU65097.1"/>
    <property type="molecule type" value="Genomic_DNA"/>
</dbReference>
<dbReference type="PANTHER" id="PTHR10954:SF18">
    <property type="entry name" value="RIBONUCLEASE HII"/>
    <property type="match status" value="1"/>
</dbReference>
<accession>A0A449AJD7</accession>
<sequence length="199" mass="22843">MLNYEQENFKNKLIAGCDEVGRGCVAGPLVAACVIFPIDYKNDFINDSKKLTSKKRNELFEQIKKDALDYCIIERSVEKINNSNPKKESQIAMELCIKSLKVTPEHVLTDFEKISINIDQTNLIKGDEKSINIAAASILAKVYRDNLMIKIDKKYPLYDFKSHKGYLTKKHKEVLEKYGVITGLYRIKYKPIAKMNKSK</sequence>
<evidence type="ECO:0000256" key="4">
    <source>
        <dbReference type="ARBA" id="ARBA00004496"/>
    </source>
</evidence>
<dbReference type="SUPFAM" id="SSF53098">
    <property type="entry name" value="Ribonuclease H-like"/>
    <property type="match status" value="1"/>
</dbReference>
<geneLocation type="plasmid" evidence="15 16">
    <name>13</name>
</geneLocation>
<evidence type="ECO:0000256" key="9">
    <source>
        <dbReference type="ARBA" id="ARBA00022759"/>
    </source>
</evidence>